<dbReference type="PROSITE" id="PS00028">
    <property type="entry name" value="ZINC_FINGER_C2H2_1"/>
    <property type="match status" value="3"/>
</dbReference>
<feature type="domain" description="C2H2-type" evidence="12">
    <location>
        <begin position="456"/>
        <end position="480"/>
    </location>
</feature>
<protein>
    <submittedName>
        <fullName evidence="15">Zinc finger and SCAN domain-containing protein 32-like</fullName>
    </submittedName>
</protein>
<dbReference type="SMART" id="SM00431">
    <property type="entry name" value="SCAN"/>
    <property type="match status" value="1"/>
</dbReference>
<organism evidence="14 15">
    <name type="scientific">Eublepharis macularius</name>
    <name type="common">Leopard gecko</name>
    <name type="synonym">Cyrtodactylus macularius</name>
    <dbReference type="NCBI Taxonomy" id="481883"/>
    <lineage>
        <taxon>Eukaryota</taxon>
        <taxon>Metazoa</taxon>
        <taxon>Chordata</taxon>
        <taxon>Craniata</taxon>
        <taxon>Vertebrata</taxon>
        <taxon>Euteleostomi</taxon>
        <taxon>Lepidosauria</taxon>
        <taxon>Squamata</taxon>
        <taxon>Bifurcata</taxon>
        <taxon>Gekkota</taxon>
        <taxon>Eublepharidae</taxon>
        <taxon>Eublepharinae</taxon>
        <taxon>Eublepharis</taxon>
    </lineage>
</organism>
<dbReference type="InterPro" id="IPR036236">
    <property type="entry name" value="Znf_C2H2_sf"/>
</dbReference>
<feature type="region of interest" description="Disordered" evidence="11">
    <location>
        <begin position="1"/>
        <end position="28"/>
    </location>
</feature>
<dbReference type="CDD" id="cd07936">
    <property type="entry name" value="SCAN"/>
    <property type="match status" value="1"/>
</dbReference>
<dbReference type="PANTHER" id="PTHR45935">
    <property type="entry name" value="PROTEIN ZBED8-RELATED"/>
    <property type="match status" value="1"/>
</dbReference>
<keyword evidence="7" id="KW-0238">DNA-binding</keyword>
<keyword evidence="4 10" id="KW-0863">Zinc-finger</keyword>
<keyword evidence="3" id="KW-0677">Repeat</keyword>
<dbReference type="InterPro" id="IPR038269">
    <property type="entry name" value="SCAN_sf"/>
</dbReference>
<proteinExistence type="predicted"/>
<dbReference type="PROSITE" id="PS50157">
    <property type="entry name" value="ZINC_FINGER_C2H2_2"/>
    <property type="match status" value="3"/>
</dbReference>
<feature type="compositionally biased region" description="Basic and acidic residues" evidence="11">
    <location>
        <begin position="1"/>
        <end position="12"/>
    </location>
</feature>
<feature type="domain" description="SCAN box" evidence="13">
    <location>
        <begin position="156"/>
        <end position="234"/>
    </location>
</feature>
<dbReference type="FunFam" id="3.30.160.60:FF:000045">
    <property type="entry name" value="ZFP69 zinc finger protein B"/>
    <property type="match status" value="1"/>
</dbReference>
<evidence type="ECO:0000259" key="13">
    <source>
        <dbReference type="PROSITE" id="PS50804"/>
    </source>
</evidence>
<dbReference type="FunFam" id="3.30.160.60:FF:001753">
    <property type="entry name" value="Si:ch211-119o8.6"/>
    <property type="match status" value="1"/>
</dbReference>
<evidence type="ECO:0000256" key="6">
    <source>
        <dbReference type="ARBA" id="ARBA00023015"/>
    </source>
</evidence>
<dbReference type="GO" id="GO:0008270">
    <property type="term" value="F:zinc ion binding"/>
    <property type="evidence" value="ECO:0007669"/>
    <property type="project" value="UniProtKB-KW"/>
</dbReference>
<evidence type="ECO:0000313" key="14">
    <source>
        <dbReference type="Proteomes" id="UP001190640"/>
    </source>
</evidence>
<evidence type="ECO:0000256" key="2">
    <source>
        <dbReference type="ARBA" id="ARBA00022723"/>
    </source>
</evidence>
<gene>
    <name evidence="15" type="primary">LOC129327786</name>
</gene>
<evidence type="ECO:0000259" key="12">
    <source>
        <dbReference type="PROSITE" id="PS50157"/>
    </source>
</evidence>
<evidence type="ECO:0000256" key="1">
    <source>
        <dbReference type="ARBA" id="ARBA00004123"/>
    </source>
</evidence>
<evidence type="ECO:0000313" key="15">
    <source>
        <dbReference type="RefSeq" id="XP_054832514.1"/>
    </source>
</evidence>
<evidence type="ECO:0000256" key="9">
    <source>
        <dbReference type="ARBA" id="ARBA00023242"/>
    </source>
</evidence>
<dbReference type="AlphaFoldDB" id="A0AA97J7H6"/>
<feature type="domain" description="C2H2-type" evidence="12">
    <location>
        <begin position="400"/>
        <end position="427"/>
    </location>
</feature>
<dbReference type="SUPFAM" id="SSF47353">
    <property type="entry name" value="Retrovirus capsid dimerization domain-like"/>
    <property type="match status" value="1"/>
</dbReference>
<keyword evidence="6" id="KW-0805">Transcription regulation</keyword>
<keyword evidence="9" id="KW-0539">Nucleus</keyword>
<evidence type="ECO:0000256" key="5">
    <source>
        <dbReference type="ARBA" id="ARBA00022833"/>
    </source>
</evidence>
<dbReference type="InterPro" id="IPR013087">
    <property type="entry name" value="Znf_C2H2_type"/>
</dbReference>
<dbReference type="Proteomes" id="UP001190640">
    <property type="component" value="Chromosome 4"/>
</dbReference>
<reference evidence="15" key="1">
    <citation type="submission" date="2025-08" db="UniProtKB">
        <authorList>
            <consortium name="RefSeq"/>
        </authorList>
    </citation>
    <scope>IDENTIFICATION</scope>
    <source>
        <tissue evidence="15">Blood</tissue>
    </source>
</reference>
<comment type="subcellular location">
    <subcellularLocation>
        <location evidence="1">Nucleus</location>
    </subcellularLocation>
</comment>
<dbReference type="GO" id="GO:0003677">
    <property type="term" value="F:DNA binding"/>
    <property type="evidence" value="ECO:0007669"/>
    <property type="project" value="UniProtKB-KW"/>
</dbReference>
<evidence type="ECO:0000256" key="3">
    <source>
        <dbReference type="ARBA" id="ARBA00022737"/>
    </source>
</evidence>
<dbReference type="Pfam" id="PF00096">
    <property type="entry name" value="zf-C2H2"/>
    <property type="match status" value="3"/>
</dbReference>
<dbReference type="Gene3D" id="3.30.160.60">
    <property type="entry name" value="Classic Zinc Finger"/>
    <property type="match status" value="3"/>
</dbReference>
<evidence type="ECO:0000256" key="11">
    <source>
        <dbReference type="SAM" id="MobiDB-lite"/>
    </source>
</evidence>
<dbReference type="KEGG" id="emc:129327786"/>
<dbReference type="FunFam" id="3.30.160.60:FF:000495">
    <property type="entry name" value="zinc finger protein 668"/>
    <property type="match status" value="1"/>
</dbReference>
<dbReference type="InterPro" id="IPR003309">
    <property type="entry name" value="SCAN_dom"/>
</dbReference>
<dbReference type="SUPFAM" id="SSF57667">
    <property type="entry name" value="beta-beta-alpha zinc fingers"/>
    <property type="match status" value="2"/>
</dbReference>
<feature type="domain" description="C2H2-type" evidence="12">
    <location>
        <begin position="428"/>
        <end position="455"/>
    </location>
</feature>
<sequence>MKMEGQRKDCAKGEGLQGARSGPDVFRSGSLGEVLQRIPGAQLVKQEPGEGLLPHWEVQWQEFLKTIEPPQSHRETPPFPEEPTPWEDTKAFLASFEQVAGACQWPREEWVAHLLPALSGEAELAFMKLDVRDREDYGKVRAAILQRDVLRRENHRQLFRHFCYKEAEGPRGAYSQLQELCHRWLKVERNTKEQILELLILEQFLSILPPDIQSWVRGHGPETCSLAVALAEDFLQMQQENNRQEQQMLTLLEGAAVNSSKSQEAPSCPGDQPLHWQVKQQVDRSAKLLDDMELNKYEENNNQLEHLELAESMGMLQRRAMENVSRNQAKTSENRKSPKRLYRNHSASKMNSPPPDVLNKTCSELILCSREETHIIPKEGSREDSVLPQHKRVYGHETSFQCAKCGKILSRKDHLIRHQRIHLAEKPHKCSYCGKSFFERSDLIRHERTHTGERPYKCSLCEKSFSHKWLLIKHERTHTG</sequence>
<dbReference type="GeneID" id="129327786"/>
<keyword evidence="8" id="KW-0804">Transcription</keyword>
<name>A0AA97J7H6_EUBMA</name>
<feature type="region of interest" description="Disordered" evidence="11">
    <location>
        <begin position="323"/>
        <end position="356"/>
    </location>
</feature>
<evidence type="ECO:0000256" key="7">
    <source>
        <dbReference type="ARBA" id="ARBA00023125"/>
    </source>
</evidence>
<keyword evidence="14" id="KW-1185">Reference proteome</keyword>
<evidence type="ECO:0000256" key="4">
    <source>
        <dbReference type="ARBA" id="ARBA00022771"/>
    </source>
</evidence>
<accession>A0AA97J7H6</accession>
<dbReference type="SMART" id="SM00355">
    <property type="entry name" value="ZnF_C2H2"/>
    <property type="match status" value="3"/>
</dbReference>
<dbReference type="PROSITE" id="PS50804">
    <property type="entry name" value="SCAN_BOX"/>
    <property type="match status" value="1"/>
</dbReference>
<evidence type="ECO:0000256" key="10">
    <source>
        <dbReference type="PROSITE-ProRule" id="PRU00042"/>
    </source>
</evidence>
<dbReference type="Pfam" id="PF02023">
    <property type="entry name" value="SCAN"/>
    <property type="match status" value="1"/>
</dbReference>
<dbReference type="GO" id="GO:0005634">
    <property type="term" value="C:nucleus"/>
    <property type="evidence" value="ECO:0007669"/>
    <property type="project" value="UniProtKB-SubCell"/>
</dbReference>
<keyword evidence="5" id="KW-0862">Zinc</keyword>
<dbReference type="Gene3D" id="1.10.4020.10">
    <property type="entry name" value="DNA breaking-rejoining enzymes"/>
    <property type="match status" value="1"/>
</dbReference>
<evidence type="ECO:0000256" key="8">
    <source>
        <dbReference type="ARBA" id="ARBA00023163"/>
    </source>
</evidence>
<keyword evidence="2" id="KW-0479">Metal-binding</keyword>
<dbReference type="PANTHER" id="PTHR45935:SF15">
    <property type="entry name" value="SCAN BOX DOMAIN-CONTAINING PROTEIN"/>
    <property type="match status" value="1"/>
</dbReference>
<dbReference type="FunFam" id="1.10.4020.10:FF:000001">
    <property type="entry name" value="zinc finger protein 263 isoform X1"/>
    <property type="match status" value="1"/>
</dbReference>
<dbReference type="RefSeq" id="XP_054832514.1">
    <property type="nucleotide sequence ID" value="XM_054976539.1"/>
</dbReference>
<dbReference type="InterPro" id="IPR050916">
    <property type="entry name" value="SCAN-C2H2_zinc_finger"/>
</dbReference>